<dbReference type="PANTHER" id="PTHR13799:SF14">
    <property type="entry name" value="GTP CYCLOHYDROLASE 1 TYPE 2 HOMOLOG"/>
    <property type="match status" value="1"/>
</dbReference>
<dbReference type="PATRIC" id="fig|1307839.3.peg.559"/>
<dbReference type="Gene3D" id="3.40.1390.30">
    <property type="entry name" value="NIF3 (NGG1p interacting factor 3)-like"/>
    <property type="match status" value="2"/>
</dbReference>
<keyword evidence="4 5" id="KW-0479">Metal-binding</keyword>
<feature type="binding site" evidence="6">
    <location>
        <position position="103"/>
    </location>
    <ligand>
        <name>a divalent metal cation</name>
        <dbReference type="ChEBI" id="CHEBI:60240"/>
        <label>1</label>
    </ligand>
</feature>
<dbReference type="Proteomes" id="UP000064893">
    <property type="component" value="Chromosome"/>
</dbReference>
<dbReference type="InterPro" id="IPR015867">
    <property type="entry name" value="N-reg_PII/ATP_PRibTrfase_C"/>
</dbReference>
<feature type="binding site" evidence="6">
    <location>
        <position position="65"/>
    </location>
    <ligand>
        <name>a divalent metal cation</name>
        <dbReference type="ChEBI" id="CHEBI:60240"/>
        <label>1</label>
    </ligand>
</feature>
<comment type="similarity">
    <text evidence="1 5">Belongs to the GTP cyclohydrolase I type 2/NIF3 family.</text>
</comment>
<keyword evidence="8" id="KW-1185">Reference proteome</keyword>
<name>A0A0S2HVY3_9BACT</name>
<protein>
    <recommendedName>
        <fullName evidence="3 5">GTP cyclohydrolase 1 type 2 homolog</fullName>
    </recommendedName>
</protein>
<dbReference type="GO" id="GO:0046872">
    <property type="term" value="F:metal ion binding"/>
    <property type="evidence" value="ECO:0007669"/>
    <property type="project" value="UniProtKB-UniRule"/>
</dbReference>
<organism evidence="7 8">
    <name type="scientific">Salinivirga cyanobacteriivorans</name>
    <dbReference type="NCBI Taxonomy" id="1307839"/>
    <lineage>
        <taxon>Bacteria</taxon>
        <taxon>Pseudomonadati</taxon>
        <taxon>Bacteroidota</taxon>
        <taxon>Bacteroidia</taxon>
        <taxon>Bacteroidales</taxon>
        <taxon>Salinivirgaceae</taxon>
        <taxon>Salinivirga</taxon>
    </lineage>
</organism>
<evidence type="ECO:0000256" key="5">
    <source>
        <dbReference type="PIRNR" id="PIRNR037489"/>
    </source>
</evidence>
<dbReference type="Gene3D" id="3.30.70.120">
    <property type="match status" value="1"/>
</dbReference>
<comment type="subunit">
    <text evidence="2">Homohexamer.</text>
</comment>
<dbReference type="FunFam" id="3.40.1390.30:FF:000001">
    <property type="entry name" value="GTP cyclohydrolase 1 type 2"/>
    <property type="match status" value="1"/>
</dbReference>
<dbReference type="Pfam" id="PF01784">
    <property type="entry name" value="DUF34_NIF3"/>
    <property type="match status" value="1"/>
</dbReference>
<dbReference type="RefSeq" id="WP_057951768.1">
    <property type="nucleotide sequence ID" value="NZ_CP013118.1"/>
</dbReference>
<dbReference type="KEGG" id="blq:L21SP5_00518"/>
<dbReference type="InterPro" id="IPR002678">
    <property type="entry name" value="DUF34/NIF3"/>
</dbReference>
<evidence type="ECO:0000313" key="8">
    <source>
        <dbReference type="Proteomes" id="UP000064893"/>
    </source>
</evidence>
<dbReference type="PIRSF" id="PIRSF037489">
    <property type="entry name" value="UCP037489_NIF3_YqfO"/>
    <property type="match status" value="1"/>
</dbReference>
<gene>
    <name evidence="7" type="ORF">L21SP5_00518</name>
</gene>
<evidence type="ECO:0000256" key="2">
    <source>
        <dbReference type="ARBA" id="ARBA00011643"/>
    </source>
</evidence>
<feature type="binding site" evidence="6">
    <location>
        <position position="330"/>
    </location>
    <ligand>
        <name>a divalent metal cation</name>
        <dbReference type="ChEBI" id="CHEBI:60240"/>
        <label>1</label>
    </ligand>
</feature>
<proteinExistence type="inferred from homology"/>
<evidence type="ECO:0000256" key="4">
    <source>
        <dbReference type="ARBA" id="ARBA00022723"/>
    </source>
</evidence>
<reference evidence="7 8" key="1">
    <citation type="submission" date="2015-11" db="EMBL/GenBank/DDBJ databases">
        <title>Description and complete genome sequence of a novel strain predominating in hypersaline microbial mats and representing a new family of the Bacteriodetes phylum.</title>
        <authorList>
            <person name="Spring S."/>
            <person name="Bunk B."/>
            <person name="Sproer C."/>
            <person name="Klenk H.-P."/>
        </authorList>
    </citation>
    <scope>NUCLEOTIDE SEQUENCE [LARGE SCALE GENOMIC DNA]</scope>
    <source>
        <strain evidence="7 8">L21-Spi-D4</strain>
    </source>
</reference>
<feature type="binding site" evidence="6">
    <location>
        <position position="326"/>
    </location>
    <ligand>
        <name>a divalent metal cation</name>
        <dbReference type="ChEBI" id="CHEBI:60240"/>
        <label>1</label>
    </ligand>
</feature>
<dbReference type="SUPFAM" id="SSF102705">
    <property type="entry name" value="NIF3 (NGG1p interacting factor 3)-like"/>
    <property type="match status" value="1"/>
</dbReference>
<accession>A0A0S2HVY3</accession>
<dbReference type="OrthoDB" id="9792792at2"/>
<evidence type="ECO:0000313" key="7">
    <source>
        <dbReference type="EMBL" id="ALO14194.1"/>
    </source>
</evidence>
<evidence type="ECO:0000256" key="1">
    <source>
        <dbReference type="ARBA" id="ARBA00006964"/>
    </source>
</evidence>
<dbReference type="GO" id="GO:0005737">
    <property type="term" value="C:cytoplasm"/>
    <property type="evidence" value="ECO:0007669"/>
    <property type="project" value="TreeGrafter"/>
</dbReference>
<dbReference type="InterPro" id="IPR017221">
    <property type="entry name" value="DUF34/NIF3_bac"/>
</dbReference>
<evidence type="ECO:0000256" key="3">
    <source>
        <dbReference type="ARBA" id="ARBA00022112"/>
    </source>
</evidence>
<feature type="binding site" evidence="6">
    <location>
        <position position="64"/>
    </location>
    <ligand>
        <name>a divalent metal cation</name>
        <dbReference type="ChEBI" id="CHEBI:60240"/>
        <label>2</label>
    </ligand>
</feature>
<dbReference type="NCBIfam" id="TIGR00486">
    <property type="entry name" value="YbgI_SA1388"/>
    <property type="match status" value="1"/>
</dbReference>
<dbReference type="AlphaFoldDB" id="A0A0S2HVY3"/>
<dbReference type="FunFam" id="3.30.70.120:FF:000006">
    <property type="entry name" value="GTP cyclohydrolase 1 type 2 homolog"/>
    <property type="match status" value="1"/>
</dbReference>
<dbReference type="EMBL" id="CP013118">
    <property type="protein sequence ID" value="ALO14194.1"/>
    <property type="molecule type" value="Genomic_DNA"/>
</dbReference>
<sequence length="363" mass="40437">MQINELIGFLNKLYPPQFQESYDNSGLLISRDNNEISKALLTLDITPEVMDEAIEVNADLIIAHHPVIFKPLKKIHHKSPVEKIIRKALAHDIAIYSAHTNMDSARGGTNDKLCELLNLKNCEVLSPIKDYLYKLVVFVPEAQANDVRQAIFDAGAGTIGEYDSCSYNLEGKGSFRAGDNTDPYVGEKGKLHFEAETRVETIVPKHLLQQSIDNMKAAHPYEEVAYDVYPLANNFEAAGLGRIGVLENPMSQEEFLKLVKAQLGADHLRFSGTAKKISKVALCSGSGSSLARAAASQKADAYISADFKYHEFQDAAEHLLVIDAGHYDTEKFVKDIFYQHITEKFPKFALYLSKVNTNPINLY</sequence>
<dbReference type="InterPro" id="IPR036069">
    <property type="entry name" value="DUF34/NIF3_sf"/>
</dbReference>
<evidence type="ECO:0000256" key="6">
    <source>
        <dbReference type="PIRSR" id="PIRSR602678-1"/>
    </source>
</evidence>
<dbReference type="STRING" id="1307839.L21SP5_00518"/>
<dbReference type="PANTHER" id="PTHR13799">
    <property type="entry name" value="NGG1 INTERACTING FACTOR 3"/>
    <property type="match status" value="1"/>
</dbReference>